<sequence>MLPLEHYEVFISLSQKNKRTDRSQKVRLYPLWKAVLLCALPLAVIYQASWSLYFSSVALEFWMTDFSTKILTVKHTGEVLLYVFIFWAMLTKTSAKKKYTKPLVLGVVGVILCMTLHVLIWPDFPA</sequence>
<evidence type="ECO:0000256" key="1">
    <source>
        <dbReference type="SAM" id="Phobius"/>
    </source>
</evidence>
<dbReference type="Proteomes" id="UP000033434">
    <property type="component" value="Unassembled WGS sequence"/>
</dbReference>
<accession>A0A0F6A6I3</accession>
<reference evidence="2 3" key="1">
    <citation type="journal article" date="2015" name="BMC Genomics">
        <title>Genome mining reveals unlocked bioactive potential of marine Gram-negative bacteria.</title>
        <authorList>
            <person name="Machado H."/>
            <person name="Sonnenschein E.C."/>
            <person name="Melchiorsen J."/>
            <person name="Gram L."/>
        </authorList>
    </citation>
    <scope>NUCLEOTIDE SEQUENCE [LARGE SCALE GENOMIC DNA]</scope>
    <source>
        <strain evidence="2 3">S4054</strain>
    </source>
</reference>
<evidence type="ECO:0000313" key="3">
    <source>
        <dbReference type="Proteomes" id="UP000033434"/>
    </source>
</evidence>
<feature type="transmembrane region" description="Helical" evidence="1">
    <location>
        <begin position="70"/>
        <end position="90"/>
    </location>
</feature>
<keyword evidence="1" id="KW-0472">Membrane</keyword>
<comment type="caution">
    <text evidence="2">The sequence shown here is derived from an EMBL/GenBank/DDBJ whole genome shotgun (WGS) entry which is preliminary data.</text>
</comment>
<organism evidence="2 3">
    <name type="scientific">Pseudoalteromonas luteoviolacea S4054</name>
    <dbReference type="NCBI Taxonomy" id="1129367"/>
    <lineage>
        <taxon>Bacteria</taxon>
        <taxon>Pseudomonadati</taxon>
        <taxon>Pseudomonadota</taxon>
        <taxon>Gammaproteobacteria</taxon>
        <taxon>Alteromonadales</taxon>
        <taxon>Pseudoalteromonadaceae</taxon>
        <taxon>Pseudoalteromonas</taxon>
    </lineage>
</organism>
<proteinExistence type="predicted"/>
<dbReference type="PATRIC" id="fig|1129367.4.peg.4387"/>
<gene>
    <name evidence="2" type="ORF">N479_21120</name>
</gene>
<dbReference type="EMBL" id="AUXW01000177">
    <property type="protein sequence ID" value="KKE81733.1"/>
    <property type="molecule type" value="Genomic_DNA"/>
</dbReference>
<feature type="transmembrane region" description="Helical" evidence="1">
    <location>
        <begin position="102"/>
        <end position="121"/>
    </location>
</feature>
<protein>
    <submittedName>
        <fullName evidence="2">Uncharacterized protein</fullName>
    </submittedName>
</protein>
<name>A0A0F6A6I3_9GAMM</name>
<feature type="transmembrane region" description="Helical" evidence="1">
    <location>
        <begin position="28"/>
        <end position="50"/>
    </location>
</feature>
<evidence type="ECO:0000313" key="2">
    <source>
        <dbReference type="EMBL" id="KKE81733.1"/>
    </source>
</evidence>
<dbReference type="AlphaFoldDB" id="A0A0F6A6I3"/>
<keyword evidence="1" id="KW-0812">Transmembrane</keyword>
<keyword evidence="1" id="KW-1133">Transmembrane helix</keyword>